<dbReference type="EMBL" id="JAPFFF010000006">
    <property type="protein sequence ID" value="KAK8887648.1"/>
    <property type="molecule type" value="Genomic_DNA"/>
</dbReference>
<reference evidence="3 4" key="1">
    <citation type="submission" date="2024-04" db="EMBL/GenBank/DDBJ databases">
        <title>Tritrichomonas musculus Genome.</title>
        <authorList>
            <person name="Alves-Ferreira E."/>
            <person name="Grigg M."/>
            <person name="Lorenzi H."/>
            <person name="Galac M."/>
        </authorList>
    </citation>
    <scope>NUCLEOTIDE SEQUENCE [LARGE SCALE GENOMIC DNA]</scope>
    <source>
        <strain evidence="3 4">EAF2021</strain>
    </source>
</reference>
<comment type="caution">
    <text evidence="3">The sequence shown here is derived from an EMBL/GenBank/DDBJ whole genome shotgun (WGS) entry which is preliminary data.</text>
</comment>
<dbReference type="Proteomes" id="UP001470230">
    <property type="component" value="Unassembled WGS sequence"/>
</dbReference>
<feature type="domain" description="EGF-like" evidence="2">
    <location>
        <begin position="501"/>
        <end position="537"/>
    </location>
</feature>
<dbReference type="PANTHER" id="PTHR23275:SF100">
    <property type="entry name" value="EGF-LIKE DOMAIN-CONTAINING PROTEIN"/>
    <property type="match status" value="1"/>
</dbReference>
<organism evidence="3 4">
    <name type="scientific">Tritrichomonas musculus</name>
    <dbReference type="NCBI Taxonomy" id="1915356"/>
    <lineage>
        <taxon>Eukaryota</taxon>
        <taxon>Metamonada</taxon>
        <taxon>Parabasalia</taxon>
        <taxon>Tritrichomonadida</taxon>
        <taxon>Tritrichomonadidae</taxon>
        <taxon>Tritrichomonas</taxon>
    </lineage>
</organism>
<feature type="domain" description="EGF-like" evidence="2">
    <location>
        <begin position="341"/>
        <end position="389"/>
    </location>
</feature>
<feature type="domain" description="EGF-like" evidence="2">
    <location>
        <begin position="552"/>
        <end position="594"/>
    </location>
</feature>
<sequence length="974" mass="106127">MYLLSVILIKASLAAECTPVTQGAAGSCETCDPVSNLCLKCNYPNLYEPDQNGGCSAIPEPECTEIAQGAAGTCSVCNPQTKICQTCNYPETYEPNRYGNCSLKQVTTKCTPSPNGVAGTCSVCDSKSDLCQTCNYPETYEPNEYGNCSLKQVTPQCVSVPNGAAGTCSMCDPASNLCQTCNYPETYEPNEYGNCSLKQNANQCTPEIYGAGGTCKICNSTTNLCIKCNYPDTYEPNDHGNCSLREQANQCTEIINGAGGTCSVCSWWTNRCSICNYPNAFVPNEYGNCSSRSGCSPHVSNCRKCDPKDPNRCIRCEYLYGLRGGFCSRCPPYLYEGSTKPCNADCSSIQHCHIGPDYDDDDCERENGDVYCMKCNYGYHPSEDYKSCIRNEPGNCSYPIPGCVECRYNGSSKCIKCNETENFYLDDGKCKCRHGFKLIDNKCEHVKEVDCDHSLKHCDTCVGNSSFCYECDDDYGLVNNTCVKCEDDDAFISGKLPCMTNCSEIPNCKYCHNVYGKYVCRKCEHGFEHNEDHTKCIDKTEAACKNVPGCLKCSQSDPNYCLSCDKKNHFEESDIFPGTCVCDDDYDYLNGQCVVPSGPVTPTPNPIPEFPIAGSIFDRFIRPSDDGKGYQFNPDAFNQTTVVLYILVIPVHITWITIPIGPKMFQLNIPQTTGNDSITVNADPTTQVDLSCSDGAKLVIPDNNNNYILRGGGFITVDPPNGRNSVTLSRITLDQFGNTMTLNSNKGHINVKELLVYGQQAIRGQWNNFKTKCETAKVEGGSTFTPENITFNTLKVGFQSVLYIKGNSNVIVTNYQVYYNITVAKIPLQFTAPFPDFRNSNVQVLNIGQGENLQADDTFNVASFSGDGSQQACESLKIGSGSQYDQPTCQTQGTTTVMVAKKAVSPDDGSGGSGGGKKKKGLSAGAIAGIVVGCVVAVGLVVFLCIWFLVVKKKAIPAHPRTGEPAGSREKLEI</sequence>
<keyword evidence="4" id="KW-1185">Reference proteome</keyword>
<gene>
    <name evidence="3" type="ORF">M9Y10_038701</name>
</gene>
<dbReference type="SMART" id="SM00181">
    <property type="entry name" value="EGF"/>
    <property type="match status" value="5"/>
</dbReference>
<evidence type="ECO:0000313" key="4">
    <source>
        <dbReference type="Proteomes" id="UP001470230"/>
    </source>
</evidence>
<accession>A0ABR2K945</accession>
<evidence type="ECO:0000313" key="3">
    <source>
        <dbReference type="EMBL" id="KAK8887648.1"/>
    </source>
</evidence>
<dbReference type="SUPFAM" id="SSF57184">
    <property type="entry name" value="Growth factor receptor domain"/>
    <property type="match status" value="2"/>
</dbReference>
<keyword evidence="1" id="KW-1133">Transmembrane helix</keyword>
<evidence type="ECO:0000256" key="1">
    <source>
        <dbReference type="SAM" id="Phobius"/>
    </source>
</evidence>
<name>A0ABR2K945_9EUKA</name>
<keyword evidence="1" id="KW-0812">Transmembrane</keyword>
<keyword evidence="1" id="KW-0472">Membrane</keyword>
<dbReference type="InterPro" id="IPR000742">
    <property type="entry name" value="EGF"/>
</dbReference>
<evidence type="ECO:0000259" key="2">
    <source>
        <dbReference type="SMART" id="SM00181"/>
    </source>
</evidence>
<dbReference type="InterPro" id="IPR009030">
    <property type="entry name" value="Growth_fac_rcpt_cys_sf"/>
</dbReference>
<feature type="transmembrane region" description="Helical" evidence="1">
    <location>
        <begin position="926"/>
        <end position="950"/>
    </location>
</feature>
<proteinExistence type="predicted"/>
<protein>
    <recommendedName>
        <fullName evidence="2">EGF-like domain-containing protein</fullName>
    </recommendedName>
</protein>
<feature type="domain" description="EGF-like" evidence="2">
    <location>
        <begin position="450"/>
        <end position="483"/>
    </location>
</feature>
<dbReference type="InterPro" id="IPR052798">
    <property type="entry name" value="Giardia_VSA"/>
</dbReference>
<dbReference type="PANTHER" id="PTHR23275">
    <property type="entry name" value="CABRIOLET.-RELATED"/>
    <property type="match status" value="1"/>
</dbReference>
<feature type="domain" description="EGF-like" evidence="2">
    <location>
        <begin position="405"/>
        <end position="444"/>
    </location>
</feature>